<accession>A0ACB8CDR0</accession>
<name>A0ACB8CDR0_DERSI</name>
<reference evidence="1" key="1">
    <citation type="submission" date="2020-05" db="EMBL/GenBank/DDBJ databases">
        <title>Large-scale comparative analyses of tick genomes elucidate their genetic diversity and vector capacities.</title>
        <authorList>
            <person name="Jia N."/>
            <person name="Wang J."/>
            <person name="Shi W."/>
            <person name="Du L."/>
            <person name="Sun Y."/>
            <person name="Zhan W."/>
            <person name="Jiang J."/>
            <person name="Wang Q."/>
            <person name="Zhang B."/>
            <person name="Ji P."/>
            <person name="Sakyi L.B."/>
            <person name="Cui X."/>
            <person name="Yuan T."/>
            <person name="Jiang B."/>
            <person name="Yang W."/>
            <person name="Lam T.T.-Y."/>
            <person name="Chang Q."/>
            <person name="Ding S."/>
            <person name="Wang X."/>
            <person name="Zhu J."/>
            <person name="Ruan X."/>
            <person name="Zhao L."/>
            <person name="Wei J."/>
            <person name="Que T."/>
            <person name="Du C."/>
            <person name="Cheng J."/>
            <person name="Dai P."/>
            <person name="Han X."/>
            <person name="Huang E."/>
            <person name="Gao Y."/>
            <person name="Liu J."/>
            <person name="Shao H."/>
            <person name="Ye R."/>
            <person name="Li L."/>
            <person name="Wei W."/>
            <person name="Wang X."/>
            <person name="Wang C."/>
            <person name="Yang T."/>
            <person name="Huo Q."/>
            <person name="Li W."/>
            <person name="Guo W."/>
            <person name="Chen H."/>
            <person name="Zhou L."/>
            <person name="Ni X."/>
            <person name="Tian J."/>
            <person name="Zhou Y."/>
            <person name="Sheng Y."/>
            <person name="Liu T."/>
            <person name="Pan Y."/>
            <person name="Xia L."/>
            <person name="Li J."/>
            <person name="Zhao F."/>
            <person name="Cao W."/>
        </authorList>
    </citation>
    <scope>NUCLEOTIDE SEQUENCE</scope>
    <source>
        <strain evidence="1">Dsil-2018</strain>
    </source>
</reference>
<protein>
    <submittedName>
        <fullName evidence="1">Uncharacterized protein</fullName>
    </submittedName>
</protein>
<evidence type="ECO:0000313" key="1">
    <source>
        <dbReference type="EMBL" id="KAH7940883.1"/>
    </source>
</evidence>
<evidence type="ECO:0000313" key="2">
    <source>
        <dbReference type="Proteomes" id="UP000821865"/>
    </source>
</evidence>
<sequence>MTESEIHTIMTNGFSTIAGSVMAAYISFGVSKKREMHCSACRACDYGIAAEAFAWQTGGMCRVVLLLLRSATQQADNGFTSSDHAAWCLDVRKFHEIYGTTERAIVAEGAWTAKALGSSTSAQGPVSSSEHAICTVSGHGSTGETRMLNPVLLFAQVSAGHLVTASIMSAPAALVYSKLLYPETEESRTHMKNIVMPQW</sequence>
<organism evidence="1 2">
    <name type="scientific">Dermacentor silvarum</name>
    <name type="common">Tick</name>
    <dbReference type="NCBI Taxonomy" id="543639"/>
    <lineage>
        <taxon>Eukaryota</taxon>
        <taxon>Metazoa</taxon>
        <taxon>Ecdysozoa</taxon>
        <taxon>Arthropoda</taxon>
        <taxon>Chelicerata</taxon>
        <taxon>Arachnida</taxon>
        <taxon>Acari</taxon>
        <taxon>Parasitiformes</taxon>
        <taxon>Ixodida</taxon>
        <taxon>Ixodoidea</taxon>
        <taxon>Ixodidae</taxon>
        <taxon>Rhipicephalinae</taxon>
        <taxon>Dermacentor</taxon>
    </lineage>
</organism>
<gene>
    <name evidence="1" type="ORF">HPB49_007402</name>
</gene>
<proteinExistence type="predicted"/>
<dbReference type="Proteomes" id="UP000821865">
    <property type="component" value="Chromosome 7"/>
</dbReference>
<keyword evidence="2" id="KW-1185">Reference proteome</keyword>
<comment type="caution">
    <text evidence="1">The sequence shown here is derived from an EMBL/GenBank/DDBJ whole genome shotgun (WGS) entry which is preliminary data.</text>
</comment>
<dbReference type="EMBL" id="CM023476">
    <property type="protein sequence ID" value="KAH7940883.1"/>
    <property type="molecule type" value="Genomic_DNA"/>
</dbReference>